<gene>
    <name evidence="1" type="ORF">PoB_003418000</name>
</gene>
<keyword evidence="2" id="KW-1185">Reference proteome</keyword>
<dbReference type="EMBL" id="BLXT01003904">
    <property type="protein sequence ID" value="GFO07675.1"/>
    <property type="molecule type" value="Genomic_DNA"/>
</dbReference>
<sequence>MHRSPRDYVENLWKSELQSVCSSVKQRYKQLACVANGEKRDSEGVRTKLDKAARLLPSKGKELSSPRGKTCLRGRQPEATAPLLFEELFIEFD</sequence>
<reference evidence="1 2" key="1">
    <citation type="journal article" date="2021" name="Elife">
        <title>Chloroplast acquisition without the gene transfer in kleptoplastic sea slugs, Plakobranchus ocellatus.</title>
        <authorList>
            <person name="Maeda T."/>
            <person name="Takahashi S."/>
            <person name="Yoshida T."/>
            <person name="Shimamura S."/>
            <person name="Takaki Y."/>
            <person name="Nagai Y."/>
            <person name="Toyoda A."/>
            <person name="Suzuki Y."/>
            <person name="Arimoto A."/>
            <person name="Ishii H."/>
            <person name="Satoh N."/>
            <person name="Nishiyama T."/>
            <person name="Hasebe M."/>
            <person name="Maruyama T."/>
            <person name="Minagawa J."/>
            <person name="Obokata J."/>
            <person name="Shigenobu S."/>
        </authorList>
    </citation>
    <scope>NUCLEOTIDE SEQUENCE [LARGE SCALE GENOMIC DNA]</scope>
</reference>
<organism evidence="1 2">
    <name type="scientific">Plakobranchus ocellatus</name>
    <dbReference type="NCBI Taxonomy" id="259542"/>
    <lineage>
        <taxon>Eukaryota</taxon>
        <taxon>Metazoa</taxon>
        <taxon>Spiralia</taxon>
        <taxon>Lophotrochozoa</taxon>
        <taxon>Mollusca</taxon>
        <taxon>Gastropoda</taxon>
        <taxon>Heterobranchia</taxon>
        <taxon>Euthyneura</taxon>
        <taxon>Panpulmonata</taxon>
        <taxon>Sacoglossa</taxon>
        <taxon>Placobranchoidea</taxon>
        <taxon>Plakobranchidae</taxon>
        <taxon>Plakobranchus</taxon>
    </lineage>
</organism>
<evidence type="ECO:0000313" key="1">
    <source>
        <dbReference type="EMBL" id="GFO07675.1"/>
    </source>
</evidence>
<proteinExistence type="predicted"/>
<dbReference type="Proteomes" id="UP000735302">
    <property type="component" value="Unassembled WGS sequence"/>
</dbReference>
<evidence type="ECO:0000313" key="2">
    <source>
        <dbReference type="Proteomes" id="UP000735302"/>
    </source>
</evidence>
<dbReference type="AlphaFoldDB" id="A0AAV4AHN2"/>
<comment type="caution">
    <text evidence="1">The sequence shown here is derived from an EMBL/GenBank/DDBJ whole genome shotgun (WGS) entry which is preliminary data.</text>
</comment>
<protein>
    <submittedName>
        <fullName evidence="1">Uncharacterized protein</fullName>
    </submittedName>
</protein>
<accession>A0AAV4AHN2</accession>
<name>A0AAV4AHN2_9GAST</name>